<protein>
    <submittedName>
        <fullName evidence="1">Uncharacterized protein</fullName>
    </submittedName>
</protein>
<accession>A0A9D4S9D1</accession>
<proteinExistence type="predicted"/>
<name>A0A9D4S9D1_DREPO</name>
<reference evidence="1" key="2">
    <citation type="submission" date="2020-11" db="EMBL/GenBank/DDBJ databases">
        <authorList>
            <person name="McCartney M.A."/>
            <person name="Auch B."/>
            <person name="Kono T."/>
            <person name="Mallez S."/>
            <person name="Becker A."/>
            <person name="Gohl D.M."/>
            <person name="Silverstein K.A.T."/>
            <person name="Koren S."/>
            <person name="Bechman K.B."/>
            <person name="Herman A."/>
            <person name="Abrahante J.E."/>
            <person name="Garbe J."/>
        </authorList>
    </citation>
    <scope>NUCLEOTIDE SEQUENCE</scope>
    <source>
        <strain evidence="1">Duluth1</strain>
        <tissue evidence="1">Whole animal</tissue>
    </source>
</reference>
<evidence type="ECO:0000313" key="1">
    <source>
        <dbReference type="EMBL" id="KAH3896596.1"/>
    </source>
</evidence>
<dbReference type="AlphaFoldDB" id="A0A9D4S9D1"/>
<dbReference type="EMBL" id="JAIWYP010000001">
    <property type="protein sequence ID" value="KAH3896596.1"/>
    <property type="molecule type" value="Genomic_DNA"/>
</dbReference>
<gene>
    <name evidence="1" type="ORF">DPMN_020774</name>
</gene>
<organism evidence="1 2">
    <name type="scientific">Dreissena polymorpha</name>
    <name type="common">Zebra mussel</name>
    <name type="synonym">Mytilus polymorpha</name>
    <dbReference type="NCBI Taxonomy" id="45954"/>
    <lineage>
        <taxon>Eukaryota</taxon>
        <taxon>Metazoa</taxon>
        <taxon>Spiralia</taxon>
        <taxon>Lophotrochozoa</taxon>
        <taxon>Mollusca</taxon>
        <taxon>Bivalvia</taxon>
        <taxon>Autobranchia</taxon>
        <taxon>Heteroconchia</taxon>
        <taxon>Euheterodonta</taxon>
        <taxon>Imparidentia</taxon>
        <taxon>Neoheterodontei</taxon>
        <taxon>Myida</taxon>
        <taxon>Dreissenoidea</taxon>
        <taxon>Dreissenidae</taxon>
        <taxon>Dreissena</taxon>
    </lineage>
</organism>
<dbReference type="Proteomes" id="UP000828390">
    <property type="component" value="Unassembled WGS sequence"/>
</dbReference>
<comment type="caution">
    <text evidence="1">The sequence shown here is derived from an EMBL/GenBank/DDBJ whole genome shotgun (WGS) entry which is preliminary data.</text>
</comment>
<reference evidence="1" key="1">
    <citation type="journal article" date="2019" name="bioRxiv">
        <title>The Genome of the Zebra Mussel, Dreissena polymorpha: A Resource for Invasive Species Research.</title>
        <authorList>
            <person name="McCartney M.A."/>
            <person name="Auch B."/>
            <person name="Kono T."/>
            <person name="Mallez S."/>
            <person name="Zhang Y."/>
            <person name="Obille A."/>
            <person name="Becker A."/>
            <person name="Abrahante J.E."/>
            <person name="Garbe J."/>
            <person name="Badalamenti J.P."/>
            <person name="Herman A."/>
            <person name="Mangelson H."/>
            <person name="Liachko I."/>
            <person name="Sullivan S."/>
            <person name="Sone E.D."/>
            <person name="Koren S."/>
            <person name="Silverstein K.A.T."/>
            <person name="Beckman K.B."/>
            <person name="Gohl D.M."/>
        </authorList>
    </citation>
    <scope>NUCLEOTIDE SEQUENCE</scope>
    <source>
        <strain evidence="1">Duluth1</strain>
        <tissue evidence="1">Whole animal</tissue>
    </source>
</reference>
<sequence length="107" mass="12098">MIGLHATKAAAIIDINVILPDTTWHVILDLTTIRGTVTITKTGGRSVQVQCMAVTLFLLLTRQPLSLPTQQEGGQYMSWVWLKFRFCCSLDNYPNNCHFHLNRRGPE</sequence>
<keyword evidence="2" id="KW-1185">Reference proteome</keyword>
<evidence type="ECO:0000313" key="2">
    <source>
        <dbReference type="Proteomes" id="UP000828390"/>
    </source>
</evidence>